<organism evidence="1 2">
    <name type="scientific">Lentibacillus persicus</name>
    <dbReference type="NCBI Taxonomy" id="640948"/>
    <lineage>
        <taxon>Bacteria</taxon>
        <taxon>Bacillati</taxon>
        <taxon>Bacillota</taxon>
        <taxon>Bacilli</taxon>
        <taxon>Bacillales</taxon>
        <taxon>Bacillaceae</taxon>
        <taxon>Lentibacillus</taxon>
    </lineage>
</organism>
<sequence>MILYTPLSETDIFPSSDKDFQKRQCASHNGRQVYVEETQDGQYQLLQLLSTDPQDFMNPDYTPGTMLR</sequence>
<reference evidence="2" key="1">
    <citation type="submission" date="2016-10" db="EMBL/GenBank/DDBJ databases">
        <authorList>
            <person name="Varghese N."/>
            <person name="Submissions S."/>
        </authorList>
    </citation>
    <scope>NUCLEOTIDE SEQUENCE [LARGE SCALE GENOMIC DNA]</scope>
    <source>
        <strain evidence="2">DSM 22530</strain>
    </source>
</reference>
<dbReference type="AlphaFoldDB" id="A0A1I1VG69"/>
<gene>
    <name evidence="1" type="ORF">SAMN05216238_104109</name>
</gene>
<name>A0A1I1VG69_9BACI</name>
<proteinExistence type="predicted"/>
<dbReference type="STRING" id="640948.SAMN05216238_104109"/>
<dbReference type="Pfam" id="PF14035">
    <property type="entry name" value="YlzJ"/>
    <property type="match status" value="1"/>
</dbReference>
<dbReference type="Proteomes" id="UP000199474">
    <property type="component" value="Unassembled WGS sequence"/>
</dbReference>
<dbReference type="InterPro" id="IPR025619">
    <property type="entry name" value="YlzJ"/>
</dbReference>
<keyword evidence="2" id="KW-1185">Reference proteome</keyword>
<evidence type="ECO:0000313" key="2">
    <source>
        <dbReference type="Proteomes" id="UP000199474"/>
    </source>
</evidence>
<accession>A0A1I1VG69</accession>
<evidence type="ECO:0000313" key="1">
    <source>
        <dbReference type="EMBL" id="SFD79450.1"/>
    </source>
</evidence>
<protein>
    <submittedName>
        <fullName evidence="1">YlzJ-like protein</fullName>
    </submittedName>
</protein>
<dbReference type="RefSeq" id="WP_245745247.1">
    <property type="nucleotide sequence ID" value="NZ_FOMR01000004.1"/>
</dbReference>
<dbReference type="EMBL" id="FOMR01000004">
    <property type="protein sequence ID" value="SFD79450.1"/>
    <property type="molecule type" value="Genomic_DNA"/>
</dbReference>